<comment type="function">
    <text evidence="1">Involved in lipopolysaccharide (LPS) biosynthesis. Catalyzes the transfer of 3-deoxy-D-manno-octulosonate (Kdo) residue(s) from CMP-Kdo to lipid IV(A), the tetraacyldisaccharide-1,4'-bisphosphate precursor of lipid A.</text>
</comment>
<dbReference type="Gene3D" id="3.40.50.2000">
    <property type="entry name" value="Glycogen Phosphorylase B"/>
    <property type="match status" value="1"/>
</dbReference>
<dbReference type="Proteomes" id="UP000199372">
    <property type="component" value="Unassembled WGS sequence"/>
</dbReference>
<sequence length="387" mass="41203">MAFSLSLLRHRLAVRRATPAPLAPTPDSGQRPEGPLLWAQFCDGGPRPGVTLVIDALSRRFPELNILVTGDQEPWRPDLVLGSQPVDTRGGALAFLNHWDPDIALFSGPDPWPITWEECHFRGIAQVAIDADPGRHAIALVRPLDHFVLVHATRDDPRLSDVVRPLGPLATTPVPPPVIASDLDDMTRLLASRPVWLSAATPPAEVDAVLAAHRAAAQLSHRLLLILELADPVAGLALADRLQNMGMRVALRSVGDEPAPDCQVLIADDPGEIGLWARLASITYMGGTLSGGGDCDPAIPAALGSVVIHGPMGGDYQRTLSALDQAQAAQIVLRSDALGQAVEQMLVPDRAAAFAHRAWDVLTRGAEASHTVLAALDRAVRALKEPA</sequence>
<reference evidence="3" key="1">
    <citation type="submission" date="2016-10" db="EMBL/GenBank/DDBJ databases">
        <authorList>
            <person name="Varghese N."/>
            <person name="Submissions S."/>
        </authorList>
    </citation>
    <scope>NUCLEOTIDE SEQUENCE [LARGE SCALE GENOMIC DNA]</scope>
    <source>
        <strain evidence="3">DSM 26893</strain>
    </source>
</reference>
<accession>A0A1H8L271</accession>
<comment type="catalytic activity">
    <reaction evidence="1">
        <text>lipid IVA (E. coli) + CMP-3-deoxy-beta-D-manno-octulosonate = alpha-Kdo-(2-&gt;6)-lipid IVA (E. coli) + CMP + H(+)</text>
        <dbReference type="Rhea" id="RHEA:28066"/>
        <dbReference type="ChEBI" id="CHEBI:15378"/>
        <dbReference type="ChEBI" id="CHEBI:58603"/>
        <dbReference type="ChEBI" id="CHEBI:60364"/>
        <dbReference type="ChEBI" id="CHEBI:60377"/>
        <dbReference type="ChEBI" id="CHEBI:85987"/>
        <dbReference type="EC" id="2.4.99.12"/>
    </reaction>
</comment>
<comment type="subcellular location">
    <subcellularLocation>
        <location evidence="1">Cell membrane</location>
    </subcellularLocation>
</comment>
<evidence type="ECO:0000256" key="1">
    <source>
        <dbReference type="RuleBase" id="RU365103"/>
    </source>
</evidence>
<dbReference type="PANTHER" id="PTHR42755:SF1">
    <property type="entry name" value="3-DEOXY-D-MANNO-OCTULOSONIC ACID TRANSFERASE, MITOCHONDRIAL-RELATED"/>
    <property type="match status" value="1"/>
</dbReference>
<comment type="similarity">
    <text evidence="1">Belongs to the glycosyltransferase group 1 family.</text>
</comment>
<evidence type="ECO:0000313" key="2">
    <source>
        <dbReference type="EMBL" id="SEN99244.1"/>
    </source>
</evidence>
<keyword evidence="3" id="KW-1185">Reference proteome</keyword>
<dbReference type="GO" id="GO:0009245">
    <property type="term" value="P:lipid A biosynthetic process"/>
    <property type="evidence" value="ECO:0007669"/>
    <property type="project" value="TreeGrafter"/>
</dbReference>
<organism evidence="2 3">
    <name type="scientific">Palleronia pelagia</name>
    <dbReference type="NCBI Taxonomy" id="387096"/>
    <lineage>
        <taxon>Bacteria</taxon>
        <taxon>Pseudomonadati</taxon>
        <taxon>Pseudomonadota</taxon>
        <taxon>Alphaproteobacteria</taxon>
        <taxon>Rhodobacterales</taxon>
        <taxon>Roseobacteraceae</taxon>
        <taxon>Palleronia</taxon>
    </lineage>
</organism>
<dbReference type="EMBL" id="FOCM01000009">
    <property type="protein sequence ID" value="SEN99244.1"/>
    <property type="molecule type" value="Genomic_DNA"/>
</dbReference>
<dbReference type="GO" id="GO:0043842">
    <property type="term" value="F:Kdo transferase activity"/>
    <property type="evidence" value="ECO:0007669"/>
    <property type="project" value="UniProtKB-EC"/>
</dbReference>
<comment type="pathway">
    <text evidence="1">Bacterial outer membrane biogenesis; LPS core biosynthesis.</text>
</comment>
<keyword evidence="1" id="KW-1003">Cell membrane</keyword>
<keyword evidence="1" id="KW-0472">Membrane</keyword>
<dbReference type="GO" id="GO:0009244">
    <property type="term" value="P:lipopolysaccharide core region biosynthetic process"/>
    <property type="evidence" value="ECO:0007669"/>
    <property type="project" value="UniProtKB-UniRule"/>
</dbReference>
<dbReference type="EC" id="2.4.99.12" evidence="1"/>
<dbReference type="AlphaFoldDB" id="A0A1H8L271"/>
<dbReference type="PANTHER" id="PTHR42755">
    <property type="entry name" value="3-DEOXY-MANNO-OCTULOSONATE CYTIDYLYLTRANSFERASE"/>
    <property type="match status" value="1"/>
</dbReference>
<gene>
    <name evidence="2" type="ORF">SAMN04488011_10947</name>
</gene>
<keyword evidence="1" id="KW-0448">Lipopolysaccharide biosynthesis</keyword>
<dbReference type="GO" id="GO:0005886">
    <property type="term" value="C:plasma membrane"/>
    <property type="evidence" value="ECO:0007669"/>
    <property type="project" value="UniProtKB-SubCell"/>
</dbReference>
<name>A0A1H8L271_9RHOB</name>
<protein>
    <recommendedName>
        <fullName evidence="1">3-deoxy-D-manno-octulosonic acid transferase</fullName>
        <shortName evidence="1">Kdo transferase</shortName>
        <ecNumber evidence="1">2.4.99.12</ecNumber>
    </recommendedName>
    <alternativeName>
        <fullName evidence="1">Lipid IV(A) 3-deoxy-D-manno-octulosonic acid transferase</fullName>
    </alternativeName>
</protein>
<dbReference type="InterPro" id="IPR039901">
    <property type="entry name" value="Kdotransferase"/>
</dbReference>
<dbReference type="UniPathway" id="UPA00958"/>
<proteinExistence type="inferred from homology"/>
<evidence type="ECO:0000313" key="3">
    <source>
        <dbReference type="Proteomes" id="UP000199372"/>
    </source>
</evidence>
<keyword evidence="1 2" id="KW-0808">Transferase</keyword>
<dbReference type="RefSeq" id="WP_091846480.1">
    <property type="nucleotide sequence ID" value="NZ_FOCM01000009.1"/>
</dbReference>